<feature type="transmembrane region" description="Helical" evidence="6">
    <location>
        <begin position="344"/>
        <end position="370"/>
    </location>
</feature>
<feature type="transmembrane region" description="Helical" evidence="6">
    <location>
        <begin position="140"/>
        <end position="162"/>
    </location>
</feature>
<evidence type="ECO:0000256" key="2">
    <source>
        <dbReference type="ARBA" id="ARBA00022448"/>
    </source>
</evidence>
<feature type="transmembrane region" description="Helical" evidence="6">
    <location>
        <begin position="289"/>
        <end position="305"/>
    </location>
</feature>
<dbReference type="PROSITE" id="PS00216">
    <property type="entry name" value="SUGAR_TRANSPORT_1"/>
    <property type="match status" value="1"/>
</dbReference>
<protein>
    <submittedName>
        <fullName evidence="8">Tetracycline resistance protein class C</fullName>
    </submittedName>
</protein>
<organism evidence="8">
    <name type="scientific">termite gut metagenome</name>
    <dbReference type="NCBI Taxonomy" id="433724"/>
    <lineage>
        <taxon>unclassified sequences</taxon>
        <taxon>metagenomes</taxon>
        <taxon>organismal metagenomes</taxon>
    </lineage>
</organism>
<dbReference type="PRINTS" id="PR01035">
    <property type="entry name" value="TCRTETA"/>
</dbReference>
<feature type="domain" description="Major facilitator superfamily (MFS) profile" evidence="7">
    <location>
        <begin position="11"/>
        <end position="406"/>
    </location>
</feature>
<feature type="transmembrane region" description="Helical" evidence="6">
    <location>
        <begin position="382"/>
        <end position="402"/>
    </location>
</feature>
<evidence type="ECO:0000256" key="5">
    <source>
        <dbReference type="ARBA" id="ARBA00023136"/>
    </source>
</evidence>
<evidence type="ECO:0000256" key="4">
    <source>
        <dbReference type="ARBA" id="ARBA00022989"/>
    </source>
</evidence>
<keyword evidence="4 6" id="KW-1133">Transmembrane helix</keyword>
<evidence type="ECO:0000313" key="8">
    <source>
        <dbReference type="EMBL" id="KAA6333108.1"/>
    </source>
</evidence>
<comment type="subcellular location">
    <subcellularLocation>
        <location evidence="1">Membrane</location>
        <topology evidence="1">Multi-pass membrane protein</topology>
    </subcellularLocation>
</comment>
<dbReference type="SUPFAM" id="SSF103473">
    <property type="entry name" value="MFS general substrate transporter"/>
    <property type="match status" value="1"/>
</dbReference>
<dbReference type="GO" id="GO:0016020">
    <property type="term" value="C:membrane"/>
    <property type="evidence" value="ECO:0007669"/>
    <property type="project" value="UniProtKB-SubCell"/>
</dbReference>
<keyword evidence="2" id="KW-0813">Transport</keyword>
<evidence type="ECO:0000256" key="3">
    <source>
        <dbReference type="ARBA" id="ARBA00022692"/>
    </source>
</evidence>
<reference evidence="8" key="1">
    <citation type="submission" date="2019-03" db="EMBL/GenBank/DDBJ databases">
        <title>Single cell metagenomics reveals metabolic interactions within the superorganism composed of flagellate Streblomastix strix and complex community of Bacteroidetes bacteria on its surface.</title>
        <authorList>
            <person name="Treitli S.C."/>
            <person name="Kolisko M."/>
            <person name="Husnik F."/>
            <person name="Keeling P."/>
            <person name="Hampl V."/>
        </authorList>
    </citation>
    <scope>NUCLEOTIDE SEQUENCE</scope>
    <source>
        <strain evidence="8">STM</strain>
    </source>
</reference>
<dbReference type="AlphaFoldDB" id="A0A5J4RHK6"/>
<dbReference type="GO" id="GO:0022857">
    <property type="term" value="F:transmembrane transporter activity"/>
    <property type="evidence" value="ECO:0007669"/>
    <property type="project" value="InterPro"/>
</dbReference>
<dbReference type="InterPro" id="IPR001958">
    <property type="entry name" value="Tet-R_TetA/multi-R_MdtG-like"/>
</dbReference>
<dbReference type="Pfam" id="PF07690">
    <property type="entry name" value="MFS_1"/>
    <property type="match status" value="1"/>
</dbReference>
<evidence type="ECO:0000256" key="1">
    <source>
        <dbReference type="ARBA" id="ARBA00004141"/>
    </source>
</evidence>
<comment type="caution">
    <text evidence="8">The sequence shown here is derived from an EMBL/GenBank/DDBJ whole genome shotgun (WGS) entry which is preliminary data.</text>
</comment>
<feature type="transmembrane region" description="Helical" evidence="6">
    <location>
        <begin position="168"/>
        <end position="188"/>
    </location>
</feature>
<dbReference type="EMBL" id="SNRY01001154">
    <property type="protein sequence ID" value="KAA6333108.1"/>
    <property type="molecule type" value="Genomic_DNA"/>
</dbReference>
<dbReference type="InterPro" id="IPR020846">
    <property type="entry name" value="MFS_dom"/>
</dbReference>
<feature type="transmembrane region" description="Helical" evidence="6">
    <location>
        <begin position="107"/>
        <end position="128"/>
    </location>
</feature>
<name>A0A5J4RHK6_9ZZZZ</name>
<dbReference type="PANTHER" id="PTHR23504:SF15">
    <property type="entry name" value="MAJOR FACILITATOR SUPERFAMILY (MFS) PROFILE DOMAIN-CONTAINING PROTEIN"/>
    <property type="match status" value="1"/>
</dbReference>
<accession>A0A5J4RHK6</accession>
<gene>
    <name evidence="8" type="ORF">EZS27_018452</name>
</gene>
<feature type="transmembrane region" description="Helical" evidence="6">
    <location>
        <begin position="311"/>
        <end position="332"/>
    </location>
</feature>
<feature type="transmembrane region" description="Helical" evidence="6">
    <location>
        <begin position="53"/>
        <end position="70"/>
    </location>
</feature>
<dbReference type="CDD" id="cd17388">
    <property type="entry name" value="MFS_TetA"/>
    <property type="match status" value="1"/>
</dbReference>
<dbReference type="InterPro" id="IPR036259">
    <property type="entry name" value="MFS_trans_sf"/>
</dbReference>
<dbReference type="InterPro" id="IPR011701">
    <property type="entry name" value="MFS"/>
</dbReference>
<keyword evidence="3 6" id="KW-0812">Transmembrane</keyword>
<evidence type="ECO:0000259" key="7">
    <source>
        <dbReference type="PROSITE" id="PS50850"/>
    </source>
</evidence>
<sequence length="408" mass="44227">MKATSKNKQHAIMFIFITLLIDVIGLGIILPVLPTLIEELIHGTISDASRYGGWLIASYAIMQFIFSPVLGNLSDRFGRRPVLLVSLFGLSINYLLMAFAPNIAWMFIGRLIAGICGASNTTASAYIVDVSAPEKRAQNLGLIGAAFGLGFIIGPVVGGLLGHFGSRVPFFAAATLSMLNFVYGYFILPESLQMSSRRRFDWKRANPFGAMKNLKKYIAIGGLIATVFVVNVASHAVESVWTFFTQESFHWSEAQIGYSLGFMGLMMAVVQGGLIHITQPHLGPVKSTYMGLGLLVIGMTLFAFATQGRMMYAIIIPYAIGTICNPAVNGIIADKAHPSEQGELQGMLTCLMSLASIIGPPMMTFLFSYATSTNAPMYFPGAPFLLGGLLIATCFFFVHPVLKRMGKE</sequence>
<dbReference type="PROSITE" id="PS50850">
    <property type="entry name" value="MFS"/>
    <property type="match status" value="1"/>
</dbReference>
<keyword evidence="5 6" id="KW-0472">Membrane</keyword>
<feature type="transmembrane region" description="Helical" evidence="6">
    <location>
        <begin position="217"/>
        <end position="236"/>
    </location>
</feature>
<dbReference type="InterPro" id="IPR005829">
    <property type="entry name" value="Sugar_transporter_CS"/>
</dbReference>
<feature type="transmembrane region" description="Helical" evidence="6">
    <location>
        <begin position="256"/>
        <end position="277"/>
    </location>
</feature>
<dbReference type="PANTHER" id="PTHR23504">
    <property type="entry name" value="MAJOR FACILITATOR SUPERFAMILY DOMAIN-CONTAINING PROTEIN 10"/>
    <property type="match status" value="1"/>
</dbReference>
<feature type="transmembrane region" description="Helical" evidence="6">
    <location>
        <begin position="12"/>
        <end position="33"/>
    </location>
</feature>
<feature type="transmembrane region" description="Helical" evidence="6">
    <location>
        <begin position="82"/>
        <end position="101"/>
    </location>
</feature>
<dbReference type="Gene3D" id="1.20.1250.20">
    <property type="entry name" value="MFS general substrate transporter like domains"/>
    <property type="match status" value="1"/>
</dbReference>
<evidence type="ECO:0000256" key="6">
    <source>
        <dbReference type="SAM" id="Phobius"/>
    </source>
</evidence>
<proteinExistence type="predicted"/>